<accession>A0A1J4KIQ4</accession>
<evidence type="ECO:0000256" key="1">
    <source>
        <dbReference type="SAM" id="MobiDB-lite"/>
    </source>
</evidence>
<feature type="compositionally biased region" description="Polar residues" evidence="1">
    <location>
        <begin position="692"/>
        <end position="712"/>
    </location>
</feature>
<dbReference type="Proteomes" id="UP000179807">
    <property type="component" value="Unassembled WGS sequence"/>
</dbReference>
<name>A0A1J4KIQ4_9EUKA</name>
<comment type="caution">
    <text evidence="2">The sequence shown here is derived from an EMBL/GenBank/DDBJ whole genome shotgun (WGS) entry which is preliminary data.</text>
</comment>
<protein>
    <submittedName>
        <fullName evidence="2">Uncharacterized protein</fullName>
    </submittedName>
</protein>
<feature type="region of interest" description="Disordered" evidence="1">
    <location>
        <begin position="687"/>
        <end position="712"/>
    </location>
</feature>
<feature type="region of interest" description="Disordered" evidence="1">
    <location>
        <begin position="312"/>
        <end position="339"/>
    </location>
</feature>
<sequence>MTEAPPLIAERFLDFTLTVEWELKNDISPDGCFKILYPFCFPRYHQPAIIPITKEQSGESVTVNCCVDSFFVDAAFRNPFTFHLLYSKDVLENPEIIENNENDAAPPQPIMEPQNFIPEKIQLDGSLLFLPDNVEASITIKDFNDFESITFSMYCETQLLSEDVFKIFAPAFIHLWKLTNLPPNEGNDSTIVPTYFSCRFGNSVFNIISRGLEIETVIPVEYREQTEITFNVHNHEKIYPNTLFGSGIIKPLVDKPVPPNYVASYGTTTFELLPERRKRAKLQQSDQTRNEFNVNSCEVSYHIFDPSSDVDPIPENRGAIQRPNPEKMKPEEEEDLGEGDERILNLEKKNTKLIRWLFTCSRNDGTWNYGSKVINYVKDFHKTACKLPSSDVALTFERGYRRCRDVITCAHIMTPTEQIIILETRGQEPMNGAKGLERLLRSFNPKSHILGNKTLFFKPPRLFCLFENVIQKISLPLSMHDLLRIDGLYFPRSPNYKYYPLITKLGHIMECNSMREMEDGQLFPTYHELQFLISRASSFYTIPFQKGMPPAHVTSSNGNYRANFGDHEKVEKVEISLSEIDVPESLLEFVNKRSTPSRTIITPVDRLTNYSLSMTPGQRQAYKLRHAKAERLKKEEEFIDAVGFYNRSQVKMARTFTKKDMMLMSEDLRSFAIVPPCETLINLSPRRDTHSTRTQYYSPRQPSFQASMTSPRMINSARQIRMQRFD</sequence>
<dbReference type="VEuPathDB" id="TrichDB:TRFO_19536"/>
<gene>
    <name evidence="2" type="ORF">TRFO_19536</name>
</gene>
<dbReference type="EMBL" id="MLAK01000597">
    <property type="protein sequence ID" value="OHT10962.1"/>
    <property type="molecule type" value="Genomic_DNA"/>
</dbReference>
<proteinExistence type="predicted"/>
<dbReference type="GeneID" id="94835554"/>
<keyword evidence="3" id="KW-1185">Reference proteome</keyword>
<organism evidence="2 3">
    <name type="scientific">Tritrichomonas foetus</name>
    <dbReference type="NCBI Taxonomy" id="1144522"/>
    <lineage>
        <taxon>Eukaryota</taxon>
        <taxon>Metamonada</taxon>
        <taxon>Parabasalia</taxon>
        <taxon>Tritrichomonadida</taxon>
        <taxon>Tritrichomonadidae</taxon>
        <taxon>Tritrichomonas</taxon>
    </lineage>
</organism>
<evidence type="ECO:0000313" key="3">
    <source>
        <dbReference type="Proteomes" id="UP000179807"/>
    </source>
</evidence>
<reference evidence="2" key="1">
    <citation type="submission" date="2016-10" db="EMBL/GenBank/DDBJ databases">
        <authorList>
            <person name="Benchimol M."/>
            <person name="Almeida L.G."/>
            <person name="Vasconcelos A.T."/>
            <person name="Perreira-Neves A."/>
            <person name="Rosa I.A."/>
            <person name="Tasca T."/>
            <person name="Bogo M.R."/>
            <person name="de Souza W."/>
        </authorList>
    </citation>
    <scope>NUCLEOTIDE SEQUENCE [LARGE SCALE GENOMIC DNA]</scope>
    <source>
        <strain evidence="2">K</strain>
    </source>
</reference>
<dbReference type="OrthoDB" id="188352at2759"/>
<evidence type="ECO:0000313" key="2">
    <source>
        <dbReference type="EMBL" id="OHT10962.1"/>
    </source>
</evidence>
<dbReference type="AlphaFoldDB" id="A0A1J4KIQ4"/>
<dbReference type="RefSeq" id="XP_068364098.1">
    <property type="nucleotide sequence ID" value="XM_068500850.1"/>
</dbReference>